<keyword evidence="3 18" id="KW-0813">Transport</keyword>
<comment type="similarity">
    <text evidence="2 18">Belongs to the tweety family.</text>
</comment>
<comment type="subunit">
    <text evidence="17">Homotetramer; disulfide-linked. Homodimer.</text>
</comment>
<feature type="region of interest" description="Disordered" evidence="19">
    <location>
        <begin position="536"/>
        <end position="559"/>
    </location>
</feature>
<evidence type="ECO:0000256" key="4">
    <source>
        <dbReference type="ARBA" id="ARBA00022475"/>
    </source>
</evidence>
<protein>
    <recommendedName>
        <fullName evidence="18">Protein tweety homolog</fullName>
    </recommendedName>
</protein>
<evidence type="ECO:0000256" key="13">
    <source>
        <dbReference type="ARBA" id="ARBA00023303"/>
    </source>
</evidence>
<keyword evidence="4" id="KW-1003">Cell membrane</keyword>
<evidence type="ECO:0000256" key="2">
    <source>
        <dbReference type="ARBA" id="ARBA00009849"/>
    </source>
</evidence>
<feature type="transmembrane region" description="Helical" evidence="18">
    <location>
        <begin position="323"/>
        <end position="344"/>
    </location>
</feature>
<keyword evidence="11" id="KW-0325">Glycoprotein</keyword>
<sequence length="559" mass="60185">QHGPRLARASPLLPQSPPPTLSLPLLRSPEPRQTPLRPRPAPLSRLPQPRHSSRCALPGGYGGAPGLPTLGLGAFAPPAAPRRLPAPPGTQRLRAPRARIPAVPQGRDPWVLGAVWEASLQGHQGDRSTLRVLKDDPSPDRVGAVQVNVSQALLLVAALAGLGLGLSLIFIAVYLIRFCCCRPPEPPGAKSPPPGGGCVTWSCIAALLVGCAGIGIGFYGNSETSDGVSQLSSALLHANHTLSAIDHLVLETVERLGEAVRTELTSLEEVLAQRTELVAAARGARRQAEAVTQQLQGLAFWRGVPLSPLQVAEDVSFVEEYRWLAYVLLLLLELLVCLFTLLGLAKQSKWLVIVMAVMSLLVLVLSWGSMGLEAATAVGLSDFCSSPDTYILNLTEEETGLDSDILNYYFLCNQAVSNPFQQRLTLSQRALANIHSQLQGLEREAVPQFPDAQKPLLSLEETLNVTEGNFHQLVALLHCRGLHKDYGAALRGLCEDALEGLLLLLLFSLLSAGALATALCSLPRAWALFPPSDDYDDTDDDDPFNPQESKRFVQWQSSI</sequence>
<evidence type="ECO:0000256" key="3">
    <source>
        <dbReference type="ARBA" id="ARBA00022448"/>
    </source>
</evidence>
<evidence type="ECO:0000256" key="11">
    <source>
        <dbReference type="ARBA" id="ARBA00023180"/>
    </source>
</evidence>
<evidence type="ECO:0000256" key="5">
    <source>
        <dbReference type="ARBA" id="ARBA00022692"/>
    </source>
</evidence>
<evidence type="ECO:0000256" key="10">
    <source>
        <dbReference type="ARBA" id="ARBA00023173"/>
    </source>
</evidence>
<comment type="function">
    <text evidence="18">Probable chloride channel.</text>
</comment>
<evidence type="ECO:0000256" key="15">
    <source>
        <dbReference type="ARBA" id="ARBA00044642"/>
    </source>
</evidence>
<feature type="transmembrane region" description="Helical" evidence="18">
    <location>
        <begin position="197"/>
        <end position="219"/>
    </location>
</feature>
<feature type="compositionally biased region" description="Pro residues" evidence="19">
    <location>
        <begin position="78"/>
        <end position="88"/>
    </location>
</feature>
<dbReference type="Ensembl" id="ENSFCTT00005090169.1">
    <property type="protein sequence ID" value="ENSFCTP00005060412.1"/>
    <property type="gene ID" value="ENSFCTG00005032620.1"/>
</dbReference>
<evidence type="ECO:0000256" key="7">
    <source>
        <dbReference type="ARBA" id="ARBA00023065"/>
    </source>
</evidence>
<keyword evidence="9" id="KW-1015">Disulfide bond</keyword>
<name>A0ABI8AM97_FELCA</name>
<reference evidence="20" key="2">
    <citation type="submission" date="2025-08" db="UniProtKB">
        <authorList>
            <consortium name="Ensembl"/>
        </authorList>
    </citation>
    <scope>IDENTIFICATION</scope>
    <source>
        <strain evidence="20">breed Abyssinian</strain>
    </source>
</reference>
<dbReference type="Pfam" id="PF04906">
    <property type="entry name" value="Tweety"/>
    <property type="match status" value="1"/>
</dbReference>
<comment type="catalytic activity">
    <reaction evidence="14">
        <text>chloride(in) = chloride(out)</text>
        <dbReference type="Rhea" id="RHEA:29823"/>
        <dbReference type="ChEBI" id="CHEBI:17996"/>
    </reaction>
</comment>
<dbReference type="Proteomes" id="UP000823872">
    <property type="component" value="Chromosome E2"/>
</dbReference>
<dbReference type="PANTHER" id="PTHR12424">
    <property type="entry name" value="TWEETY-RELATED"/>
    <property type="match status" value="1"/>
</dbReference>
<evidence type="ECO:0000256" key="16">
    <source>
        <dbReference type="ARBA" id="ARBA00044730"/>
    </source>
</evidence>
<organism evidence="20 21">
    <name type="scientific">Felis catus</name>
    <name type="common">Cat</name>
    <name type="synonym">Felis silvestris catus</name>
    <dbReference type="NCBI Taxonomy" id="9685"/>
    <lineage>
        <taxon>Eukaryota</taxon>
        <taxon>Metazoa</taxon>
        <taxon>Chordata</taxon>
        <taxon>Craniata</taxon>
        <taxon>Vertebrata</taxon>
        <taxon>Euteleostomi</taxon>
        <taxon>Mammalia</taxon>
        <taxon>Eutheria</taxon>
        <taxon>Laurasiatheria</taxon>
        <taxon>Carnivora</taxon>
        <taxon>Feliformia</taxon>
        <taxon>Felidae</taxon>
        <taxon>Felinae</taxon>
        <taxon>Felis</taxon>
    </lineage>
</organism>
<comment type="catalytic activity">
    <reaction evidence="15">
        <text>L-glutamate(out) = L-glutamate(in)</text>
        <dbReference type="Rhea" id="RHEA:66336"/>
        <dbReference type="ChEBI" id="CHEBI:29985"/>
    </reaction>
    <physiologicalReaction direction="right-to-left" evidence="15">
        <dbReference type="Rhea" id="RHEA:66338"/>
    </physiologicalReaction>
</comment>
<keyword evidence="12 18" id="KW-0868">Chloride</keyword>
<keyword evidence="13 18" id="KW-0407">Ion channel</keyword>
<keyword evidence="8 18" id="KW-0472">Membrane</keyword>
<feature type="transmembrane region" description="Helical" evidence="18">
    <location>
        <begin position="351"/>
        <end position="370"/>
    </location>
</feature>
<proteinExistence type="inferred from homology"/>
<reference evidence="20" key="3">
    <citation type="submission" date="2025-09" db="UniProtKB">
        <authorList>
            <consortium name="Ensembl"/>
        </authorList>
    </citation>
    <scope>IDENTIFICATION</scope>
    <source>
        <strain evidence="20">breed Abyssinian</strain>
    </source>
</reference>
<evidence type="ECO:0000256" key="1">
    <source>
        <dbReference type="ARBA" id="ARBA00004651"/>
    </source>
</evidence>
<feature type="transmembrane region" description="Helical" evidence="18">
    <location>
        <begin position="501"/>
        <end position="522"/>
    </location>
</feature>
<feature type="region of interest" description="Disordered" evidence="19">
    <location>
        <begin position="1"/>
        <end position="60"/>
    </location>
</feature>
<reference evidence="20 21" key="1">
    <citation type="submission" date="2021-02" db="EMBL/GenBank/DDBJ databases">
        <title>Safari Cat Assemblies.</title>
        <authorList>
            <person name="Bredemeyer K.R."/>
            <person name="Murphy W.J."/>
        </authorList>
    </citation>
    <scope>NUCLEOTIDE SEQUENCE [LARGE SCALE GENOMIC DNA]</scope>
</reference>
<keyword evidence="10 18" id="KW-0869">Chloride channel</keyword>
<accession>A0ABI8AM97</accession>
<evidence type="ECO:0000256" key="8">
    <source>
        <dbReference type="ARBA" id="ARBA00023136"/>
    </source>
</evidence>
<evidence type="ECO:0000256" key="9">
    <source>
        <dbReference type="ARBA" id="ARBA00023157"/>
    </source>
</evidence>
<evidence type="ECO:0000313" key="21">
    <source>
        <dbReference type="Proteomes" id="UP000823872"/>
    </source>
</evidence>
<comment type="function">
    <text evidence="16">Calcium-independent, swelling-dependent volume-regulated anion channel (VRAC-swell) which plays a pivotal role in the process of regulatory volume decrease (RVD) in the brain through the efflux of anions like chloride and organic osmolytes like glutamate.</text>
</comment>
<keyword evidence="7 18" id="KW-0406">Ion transport</keyword>
<keyword evidence="5 18" id="KW-0812">Transmembrane</keyword>
<evidence type="ECO:0000256" key="6">
    <source>
        <dbReference type="ARBA" id="ARBA00022989"/>
    </source>
</evidence>
<dbReference type="InterPro" id="IPR006990">
    <property type="entry name" value="Tweety"/>
</dbReference>
<keyword evidence="6 18" id="KW-1133">Transmembrane helix</keyword>
<dbReference type="GeneTree" id="ENSGT00950000183060"/>
<keyword evidence="21" id="KW-1185">Reference proteome</keyword>
<evidence type="ECO:0000256" key="18">
    <source>
        <dbReference type="RuleBase" id="RU361114"/>
    </source>
</evidence>
<comment type="subcellular location">
    <subcellularLocation>
        <location evidence="1 18">Cell membrane</location>
        <topology evidence="1 18">Multi-pass membrane protein</topology>
    </subcellularLocation>
</comment>
<dbReference type="PANTHER" id="PTHR12424:SF5">
    <property type="entry name" value="PROTEIN TWEETY HOMOLOG 1"/>
    <property type="match status" value="1"/>
</dbReference>
<evidence type="ECO:0000256" key="14">
    <source>
        <dbReference type="ARBA" id="ARBA00024167"/>
    </source>
</evidence>
<evidence type="ECO:0000313" key="20">
    <source>
        <dbReference type="Ensembl" id="ENSFCTP00005060412.1"/>
    </source>
</evidence>
<evidence type="ECO:0000256" key="19">
    <source>
        <dbReference type="SAM" id="MobiDB-lite"/>
    </source>
</evidence>
<evidence type="ECO:0000256" key="12">
    <source>
        <dbReference type="ARBA" id="ARBA00023214"/>
    </source>
</evidence>
<feature type="transmembrane region" description="Helical" evidence="18">
    <location>
        <begin position="152"/>
        <end position="176"/>
    </location>
</feature>
<feature type="region of interest" description="Disordered" evidence="19">
    <location>
        <begin position="72"/>
        <end position="92"/>
    </location>
</feature>
<evidence type="ECO:0000256" key="17">
    <source>
        <dbReference type="ARBA" id="ARBA00047042"/>
    </source>
</evidence>